<dbReference type="Proteomes" id="UP000011744">
    <property type="component" value="Unassembled WGS sequence"/>
</dbReference>
<dbReference type="Pfam" id="PF05354">
    <property type="entry name" value="Phage_attach"/>
    <property type="match status" value="1"/>
</dbReference>
<dbReference type="GO" id="GO:0019068">
    <property type="term" value="P:virion assembly"/>
    <property type="evidence" value="ECO:0007669"/>
    <property type="project" value="InterPro"/>
</dbReference>
<dbReference type="InterPro" id="IPR053734">
    <property type="entry name" value="Phage_Head-Tail_Connect_sf"/>
</dbReference>
<reference evidence="1 2" key="1">
    <citation type="journal article" date="2014" name="Genome Announc.">
        <title>Draft Genome Sequence of Magnetospirillum sp. Strain SO-1, a Freshwater Magnetotactic Bacterium Isolated from the Ol'khovka River, Russia.</title>
        <authorList>
            <person name="Grouzdev D.S."/>
            <person name="Dziuba M.V."/>
            <person name="Sukhacheva M.S."/>
            <person name="Mardanov A.V."/>
            <person name="Beletskiy A.V."/>
            <person name="Kuznetsov B.B."/>
            <person name="Skryabin K.G."/>
        </authorList>
    </citation>
    <scope>NUCLEOTIDE SEQUENCE [LARGE SCALE GENOMIC DNA]</scope>
    <source>
        <strain evidence="1 2">SO-1</strain>
    </source>
</reference>
<organism evidence="1 2">
    <name type="scientific">Paramagnetospirillum caucaseum</name>
    <dbReference type="NCBI Taxonomy" id="1244869"/>
    <lineage>
        <taxon>Bacteria</taxon>
        <taxon>Pseudomonadati</taxon>
        <taxon>Pseudomonadota</taxon>
        <taxon>Alphaproteobacteria</taxon>
        <taxon>Rhodospirillales</taxon>
        <taxon>Magnetospirillaceae</taxon>
        <taxon>Paramagnetospirillum</taxon>
    </lineage>
</organism>
<gene>
    <name evidence="1" type="ORF">H261_03243</name>
</gene>
<accession>M2YEH8</accession>
<evidence type="ECO:0000313" key="2">
    <source>
        <dbReference type="Proteomes" id="UP000011744"/>
    </source>
</evidence>
<dbReference type="PATRIC" id="fig|1244869.3.peg.648"/>
<dbReference type="AlphaFoldDB" id="M2YEH8"/>
<dbReference type="EMBL" id="AONQ01000005">
    <property type="protein sequence ID" value="EME71391.1"/>
    <property type="molecule type" value="Genomic_DNA"/>
</dbReference>
<dbReference type="OrthoDB" id="6691341at2"/>
<comment type="caution">
    <text evidence="1">The sequence shown here is derived from an EMBL/GenBank/DDBJ whole genome shotgun (WGS) entry which is preliminary data.</text>
</comment>
<dbReference type="STRING" id="1244869.H261_03243"/>
<name>M2YEH8_9PROT</name>
<sequence>MPAPSWETVDDRRSLLPDGAAVAGATIACLIEAVPLSLGDGQAAGGVVPVRLLCAAEDVADLEPGDAVGPIEAVDYTVADIAPDGTGFVVITLSRAG</sequence>
<protein>
    <submittedName>
        <fullName evidence="1">Uncharacterized protein</fullName>
    </submittedName>
</protein>
<keyword evidence="2" id="KW-1185">Reference proteome</keyword>
<dbReference type="Gene3D" id="2.40.10.180">
    <property type="entry name" value="Phage tail proteins"/>
    <property type="match status" value="1"/>
</dbReference>
<evidence type="ECO:0000313" key="1">
    <source>
        <dbReference type="EMBL" id="EME71391.1"/>
    </source>
</evidence>
<proteinExistence type="predicted"/>
<dbReference type="InterPro" id="IPR008018">
    <property type="entry name" value="Phage_tail_attach_FII"/>
</dbReference>
<dbReference type="RefSeq" id="WP_008614258.1">
    <property type="nucleotide sequence ID" value="NZ_AONQ01000005.1"/>
</dbReference>